<dbReference type="Proteomes" id="UP000786693">
    <property type="component" value="Unassembled WGS sequence"/>
</dbReference>
<dbReference type="InterPro" id="IPR049809">
    <property type="entry name" value="YehF/YfeS-like_WGR"/>
</dbReference>
<dbReference type="EMBL" id="BPFH01000012">
    <property type="protein sequence ID" value="GIT97143.1"/>
    <property type="molecule type" value="Genomic_DNA"/>
</dbReference>
<dbReference type="RefSeq" id="WP_220750619.1">
    <property type="nucleotide sequence ID" value="NZ_BPFH01000012.1"/>
</dbReference>
<evidence type="ECO:0000313" key="3">
    <source>
        <dbReference type="Proteomes" id="UP000786693"/>
    </source>
</evidence>
<gene>
    <name evidence="2" type="ORF">JANAI62_37660</name>
</gene>
<sequence>MYLIRTEPEANLHQFYRMEIARGLFGDWSLIREWGRVGQVRTDWFTTEADTKDARFELHRRQL</sequence>
<proteinExistence type="predicted"/>
<dbReference type="InterPro" id="IPR036930">
    <property type="entry name" value="WGR_dom_sf"/>
</dbReference>
<reference evidence="2 3" key="1">
    <citation type="submission" date="2021-05" db="EMBL/GenBank/DDBJ databases">
        <title>Bacteria Genome sequencing.</title>
        <authorList>
            <person name="Takabe Y."/>
            <person name="Nakajima Y."/>
            <person name="Suzuki S."/>
            <person name="Shiozaki T."/>
        </authorList>
    </citation>
    <scope>NUCLEOTIDE SEQUENCE [LARGE SCALE GENOMIC DNA]</scope>
    <source>
        <strain evidence="2 3">AI_62</strain>
    </source>
</reference>
<dbReference type="CDD" id="cd07996">
    <property type="entry name" value="WGR_MMR_like"/>
    <property type="match status" value="1"/>
</dbReference>
<accession>A0ABQ4NS03</accession>
<dbReference type="SUPFAM" id="SSF142921">
    <property type="entry name" value="WGR domain-like"/>
    <property type="match status" value="1"/>
</dbReference>
<evidence type="ECO:0000313" key="2">
    <source>
        <dbReference type="EMBL" id="GIT97143.1"/>
    </source>
</evidence>
<dbReference type="Pfam" id="PF05406">
    <property type="entry name" value="WGR"/>
    <property type="match status" value="1"/>
</dbReference>
<dbReference type="PROSITE" id="PS51977">
    <property type="entry name" value="WGR"/>
    <property type="match status" value="1"/>
</dbReference>
<name>A0ABQ4NS03_9RHOB</name>
<feature type="domain" description="WGR" evidence="1">
    <location>
        <begin position="1"/>
        <end position="63"/>
    </location>
</feature>
<keyword evidence="3" id="KW-1185">Reference proteome</keyword>
<protein>
    <recommendedName>
        <fullName evidence="1">WGR domain-containing protein</fullName>
    </recommendedName>
</protein>
<dbReference type="SMART" id="SM00773">
    <property type="entry name" value="WGR"/>
    <property type="match status" value="1"/>
</dbReference>
<evidence type="ECO:0000259" key="1">
    <source>
        <dbReference type="PROSITE" id="PS51977"/>
    </source>
</evidence>
<dbReference type="InterPro" id="IPR008893">
    <property type="entry name" value="WGR_domain"/>
</dbReference>
<comment type="caution">
    <text evidence="2">The sequence shown here is derived from an EMBL/GenBank/DDBJ whole genome shotgun (WGS) entry which is preliminary data.</text>
</comment>
<organism evidence="2 3">
    <name type="scientific">Jannaschia pagri</name>
    <dbReference type="NCBI Taxonomy" id="2829797"/>
    <lineage>
        <taxon>Bacteria</taxon>
        <taxon>Pseudomonadati</taxon>
        <taxon>Pseudomonadota</taxon>
        <taxon>Alphaproteobacteria</taxon>
        <taxon>Rhodobacterales</taxon>
        <taxon>Roseobacteraceae</taxon>
        <taxon>Jannaschia</taxon>
    </lineage>
</organism>